<dbReference type="GO" id="GO:0043065">
    <property type="term" value="P:positive regulation of apoptotic process"/>
    <property type="evidence" value="ECO:0000318"/>
    <property type="project" value="GO_Central"/>
</dbReference>
<dbReference type="InterPro" id="IPR046371">
    <property type="entry name" value="Bcl-2_BH1-3"/>
</dbReference>
<keyword evidence="6" id="KW-1000">Mitochondrion outer membrane</keyword>
<dbReference type="InParanoid" id="W5N4J7"/>
<dbReference type="GO" id="GO:0032469">
    <property type="term" value="P:endoplasmic reticulum calcium ion homeostasis"/>
    <property type="evidence" value="ECO:0007669"/>
    <property type="project" value="UniProtKB-ARBA"/>
</dbReference>
<feature type="compositionally biased region" description="Polar residues" evidence="14">
    <location>
        <begin position="23"/>
        <end position="34"/>
    </location>
</feature>
<dbReference type="GO" id="GO:0070059">
    <property type="term" value="P:intrinsic apoptotic signaling pathway in response to endoplasmic reticulum stress"/>
    <property type="evidence" value="ECO:0007669"/>
    <property type="project" value="UniProtKB-ARBA"/>
</dbReference>
<dbReference type="PROSITE" id="PS50062">
    <property type="entry name" value="BCL2_FAMILY"/>
    <property type="match status" value="1"/>
</dbReference>
<keyword evidence="18" id="KW-1185">Reference proteome</keyword>
<dbReference type="PROSITE" id="PS01258">
    <property type="entry name" value="BH2"/>
    <property type="match status" value="1"/>
</dbReference>
<evidence type="ECO:0000256" key="5">
    <source>
        <dbReference type="ARBA" id="ARBA00022723"/>
    </source>
</evidence>
<dbReference type="InterPro" id="IPR026298">
    <property type="entry name" value="Bcl-2_fam"/>
</dbReference>
<keyword evidence="4" id="KW-0053">Apoptosis</keyword>
<comment type="subcellular location">
    <subcellularLocation>
        <location evidence="1">Mitochondrion outer membrane</location>
        <topology evidence="1">Single-pass membrane protein</topology>
    </subcellularLocation>
</comment>
<dbReference type="GO" id="GO:0051049">
    <property type="term" value="P:regulation of transport"/>
    <property type="evidence" value="ECO:0007669"/>
    <property type="project" value="UniProtKB-ARBA"/>
</dbReference>
<reference evidence="17" key="3">
    <citation type="submission" date="2025-09" db="UniProtKB">
        <authorList>
            <consortium name="Ensembl"/>
        </authorList>
    </citation>
    <scope>IDENTIFICATION</scope>
</reference>
<keyword evidence="10" id="KW-0496">Mitochondrion</keyword>
<dbReference type="Proteomes" id="UP000018468">
    <property type="component" value="Linkage group LG3"/>
</dbReference>
<dbReference type="GO" id="GO:0034220">
    <property type="term" value="P:monoatomic ion transmembrane transport"/>
    <property type="evidence" value="ECO:0007669"/>
    <property type="project" value="UniProtKB-ARBA"/>
</dbReference>
<dbReference type="GO" id="GO:0051649">
    <property type="term" value="P:establishment of localization in cell"/>
    <property type="evidence" value="ECO:0007669"/>
    <property type="project" value="UniProtKB-ARBA"/>
</dbReference>
<reference evidence="18" key="1">
    <citation type="submission" date="2011-12" db="EMBL/GenBank/DDBJ databases">
        <title>The Draft Genome of Lepisosteus oculatus.</title>
        <authorList>
            <consortium name="The Broad Institute Genome Assembly &amp; Analysis Group"/>
            <consortium name="Computational R&amp;D Group"/>
            <consortium name="and Sequencing Platform"/>
            <person name="Di Palma F."/>
            <person name="Alfoldi J."/>
            <person name="Johnson J."/>
            <person name="Berlin A."/>
            <person name="Gnerre S."/>
            <person name="Jaffe D."/>
            <person name="MacCallum I."/>
            <person name="Young S."/>
            <person name="Walker B.J."/>
            <person name="Lander E.S."/>
            <person name="Lindblad-Toh K."/>
        </authorList>
    </citation>
    <scope>NUCLEOTIDE SEQUENCE [LARGE SCALE GENOMIC DNA]</scope>
</reference>
<dbReference type="SUPFAM" id="SSF56854">
    <property type="entry name" value="Bcl-2 inhibitors of programmed cell death"/>
    <property type="match status" value="1"/>
</dbReference>
<keyword evidence="9" id="KW-0007">Acetylation</keyword>
<evidence type="ECO:0000256" key="11">
    <source>
        <dbReference type="ARBA" id="ARBA00023136"/>
    </source>
</evidence>
<feature type="transmembrane region" description="Helical" evidence="15">
    <location>
        <begin position="192"/>
        <end position="210"/>
    </location>
</feature>
<evidence type="ECO:0000256" key="1">
    <source>
        <dbReference type="ARBA" id="ARBA00004572"/>
    </source>
</evidence>
<evidence type="ECO:0000256" key="9">
    <source>
        <dbReference type="ARBA" id="ARBA00022990"/>
    </source>
</evidence>
<dbReference type="Bgee" id="ENSLOCG00000012641">
    <property type="expression patterns" value="Expressed in zone of skin and 13 other cell types or tissues"/>
</dbReference>
<dbReference type="HOGENOM" id="CLU_085401_1_1_1"/>
<accession>W5N4J7</accession>
<dbReference type="GO" id="GO:0001836">
    <property type="term" value="P:release of cytochrome c from mitochondria"/>
    <property type="evidence" value="ECO:0000318"/>
    <property type="project" value="GO_Central"/>
</dbReference>
<keyword evidence="8 15" id="KW-1133">Transmembrane helix</keyword>
<dbReference type="PANTHER" id="PTHR11256:SF41">
    <property type="entry name" value="BCL-2 HOMOLOGOUS ANTAGONIST_KILLER"/>
    <property type="match status" value="1"/>
</dbReference>
<comment type="similarity">
    <text evidence="2">Belongs to the Bcl-2 family.</text>
</comment>
<dbReference type="GO" id="GO:0042802">
    <property type="term" value="F:identical protein binding"/>
    <property type="evidence" value="ECO:0007669"/>
    <property type="project" value="UniProtKB-ARBA"/>
</dbReference>
<keyword evidence="3 15" id="KW-0812">Transmembrane</keyword>
<dbReference type="InterPro" id="IPR036834">
    <property type="entry name" value="Bcl-2-like_sf"/>
</dbReference>
<dbReference type="GO" id="GO:0005741">
    <property type="term" value="C:mitochondrial outer membrane"/>
    <property type="evidence" value="ECO:0000318"/>
    <property type="project" value="GO_Central"/>
</dbReference>
<dbReference type="CDD" id="cd06845">
    <property type="entry name" value="Bcl-2_like"/>
    <property type="match status" value="1"/>
</dbReference>
<dbReference type="GO" id="GO:0008630">
    <property type="term" value="P:intrinsic apoptotic signaling pathway in response to DNA damage"/>
    <property type="evidence" value="ECO:0000318"/>
    <property type="project" value="GO_Central"/>
</dbReference>
<dbReference type="SMART" id="SM00337">
    <property type="entry name" value="BCL"/>
    <property type="match status" value="1"/>
</dbReference>
<evidence type="ECO:0000259" key="16">
    <source>
        <dbReference type="SMART" id="SM00337"/>
    </source>
</evidence>
<evidence type="ECO:0000256" key="12">
    <source>
        <dbReference type="ARBA" id="ARBA00067978"/>
    </source>
</evidence>
<dbReference type="InterPro" id="IPR002475">
    <property type="entry name" value="Bcl2-like"/>
</dbReference>
<dbReference type="GO" id="GO:0005783">
    <property type="term" value="C:endoplasmic reticulum"/>
    <property type="evidence" value="ECO:0007669"/>
    <property type="project" value="GOC"/>
</dbReference>
<protein>
    <recommendedName>
        <fullName evidence="12">Bcl-2 homologous antagonist/killer</fullName>
    </recommendedName>
    <alternativeName>
        <fullName evidence="13">Apoptosis regulator BAK</fullName>
    </alternativeName>
</protein>
<organism evidence="17 18">
    <name type="scientific">Lepisosteus oculatus</name>
    <name type="common">Spotted gar</name>
    <dbReference type="NCBI Taxonomy" id="7918"/>
    <lineage>
        <taxon>Eukaryota</taxon>
        <taxon>Metazoa</taxon>
        <taxon>Chordata</taxon>
        <taxon>Craniata</taxon>
        <taxon>Vertebrata</taxon>
        <taxon>Euteleostomi</taxon>
        <taxon>Actinopterygii</taxon>
        <taxon>Neopterygii</taxon>
        <taxon>Holostei</taxon>
        <taxon>Semionotiformes</taxon>
        <taxon>Lepisosteidae</taxon>
        <taxon>Lepisosteus</taxon>
    </lineage>
</organism>
<evidence type="ECO:0000256" key="2">
    <source>
        <dbReference type="ARBA" id="ARBA00009458"/>
    </source>
</evidence>
<dbReference type="FunFam" id="1.10.437.10:FF:000007">
    <property type="entry name" value="bcl-2 homologous antagonist/killer"/>
    <property type="match status" value="1"/>
</dbReference>
<dbReference type="GO" id="GO:0097145">
    <property type="term" value="C:BAK complex"/>
    <property type="evidence" value="ECO:0007669"/>
    <property type="project" value="UniProtKB-ARBA"/>
</dbReference>
<evidence type="ECO:0000256" key="15">
    <source>
        <dbReference type="SAM" id="Phobius"/>
    </source>
</evidence>
<dbReference type="STRING" id="7918.ENSLOCP00000015556"/>
<keyword evidence="11 15" id="KW-0472">Membrane</keyword>
<dbReference type="GO" id="GO:0015267">
    <property type="term" value="F:channel activity"/>
    <property type="evidence" value="ECO:0000318"/>
    <property type="project" value="GO_Central"/>
</dbReference>
<evidence type="ECO:0000256" key="3">
    <source>
        <dbReference type="ARBA" id="ARBA00022692"/>
    </source>
</evidence>
<name>W5N4J7_LEPOC</name>
<dbReference type="PANTHER" id="PTHR11256">
    <property type="entry name" value="BCL-2 RELATED"/>
    <property type="match status" value="1"/>
</dbReference>
<dbReference type="GO" id="GO:0046872">
    <property type="term" value="F:metal ion binding"/>
    <property type="evidence" value="ECO:0007669"/>
    <property type="project" value="UniProtKB-KW"/>
</dbReference>
<evidence type="ECO:0000256" key="6">
    <source>
        <dbReference type="ARBA" id="ARBA00022787"/>
    </source>
</evidence>
<keyword evidence="7" id="KW-0862">Zinc</keyword>
<dbReference type="EMBL" id="AHAT01016581">
    <property type="status" value="NOT_ANNOTATED_CDS"/>
    <property type="molecule type" value="Genomic_DNA"/>
</dbReference>
<evidence type="ECO:0000256" key="10">
    <source>
        <dbReference type="ARBA" id="ARBA00023128"/>
    </source>
</evidence>
<evidence type="ECO:0000313" key="18">
    <source>
        <dbReference type="Proteomes" id="UP000018468"/>
    </source>
</evidence>
<evidence type="ECO:0000256" key="8">
    <source>
        <dbReference type="ARBA" id="ARBA00022989"/>
    </source>
</evidence>
<dbReference type="GO" id="GO:0097192">
    <property type="term" value="P:extrinsic apoptotic signaling pathway in absence of ligand"/>
    <property type="evidence" value="ECO:0000318"/>
    <property type="project" value="GO_Central"/>
</dbReference>
<proteinExistence type="inferred from homology"/>
<sequence length="216" mass="24685">MATGGGEDPWKPSQNEDSRESPSPETVSEENVVQETEEVFCSYVYYRYNQEREQDGDKLPRDPEIMALHLNSTSTMSRVGQQLAIIGDDINRRYDLSFTSMLSHLALTPENAYNYFCKIAKSLFDSGINWGRVIALLSFGYRMALHVFQQGMTGFLSRIARFISDFLLRHQIAQWIAQQGGWVAALELDNVYVKYMLALLAVILLGQFIVRRFFSS</sequence>
<dbReference type="eggNOG" id="KOG4728">
    <property type="taxonomic scope" value="Eukaryota"/>
</dbReference>
<dbReference type="Ensembl" id="ENSLOCT00000015585.1">
    <property type="protein sequence ID" value="ENSLOCP00000015556.1"/>
    <property type="gene ID" value="ENSLOCG00000012641.1"/>
</dbReference>
<evidence type="ECO:0000256" key="7">
    <source>
        <dbReference type="ARBA" id="ARBA00022833"/>
    </source>
</evidence>
<dbReference type="PROSITE" id="PS01080">
    <property type="entry name" value="BH1"/>
    <property type="match status" value="1"/>
</dbReference>
<dbReference type="InterPro" id="IPR020717">
    <property type="entry name" value="Bcl2_BH1_motif_CS"/>
</dbReference>
<dbReference type="AlphaFoldDB" id="W5N4J7"/>
<dbReference type="InterPro" id="IPR020726">
    <property type="entry name" value="Bcl2_BH2_motif_CS"/>
</dbReference>
<dbReference type="OMA" id="HYIARWI"/>
<dbReference type="GeneTree" id="ENSGT01130000278292"/>
<dbReference type="PRINTS" id="PR01862">
    <property type="entry name" value="BCL2FAMILY"/>
</dbReference>
<dbReference type="GO" id="GO:0034644">
    <property type="term" value="P:cellular response to UV"/>
    <property type="evidence" value="ECO:0007669"/>
    <property type="project" value="UniProtKB-ARBA"/>
</dbReference>
<evidence type="ECO:0000256" key="4">
    <source>
        <dbReference type="ARBA" id="ARBA00022703"/>
    </source>
</evidence>
<evidence type="ECO:0000256" key="13">
    <source>
        <dbReference type="ARBA" id="ARBA00083617"/>
    </source>
</evidence>
<feature type="region of interest" description="Disordered" evidence="14">
    <location>
        <begin position="1"/>
        <end position="34"/>
    </location>
</feature>
<dbReference type="InterPro" id="IPR020728">
    <property type="entry name" value="Bcl2_BH3_motif_CS"/>
</dbReference>
<dbReference type="Pfam" id="PF00452">
    <property type="entry name" value="Bcl-2"/>
    <property type="match status" value="1"/>
</dbReference>
<evidence type="ECO:0000256" key="14">
    <source>
        <dbReference type="SAM" id="MobiDB-lite"/>
    </source>
</evidence>
<feature type="domain" description="Bcl-2 Bcl-2 homology region 1-3" evidence="16">
    <location>
        <begin position="83"/>
        <end position="182"/>
    </location>
</feature>
<reference evidence="17" key="2">
    <citation type="submission" date="2025-08" db="UniProtKB">
        <authorList>
            <consortium name="Ensembl"/>
        </authorList>
    </citation>
    <scope>IDENTIFICATION</scope>
</reference>
<dbReference type="PROSITE" id="PS01259">
    <property type="entry name" value="BH3"/>
    <property type="match status" value="1"/>
</dbReference>
<feature type="compositionally biased region" description="Basic and acidic residues" evidence="14">
    <location>
        <begin position="8"/>
        <end position="22"/>
    </location>
</feature>
<evidence type="ECO:0000313" key="17">
    <source>
        <dbReference type="Ensembl" id="ENSLOCP00000015556.1"/>
    </source>
</evidence>
<dbReference type="Gene3D" id="1.10.437.10">
    <property type="entry name" value="Blc2-like"/>
    <property type="match status" value="1"/>
</dbReference>
<keyword evidence="5" id="KW-0479">Metal-binding</keyword>